<evidence type="ECO:0000313" key="5">
    <source>
        <dbReference type="EMBL" id="CAG4919008.1"/>
    </source>
</evidence>
<dbReference type="RefSeq" id="WP_228982580.1">
    <property type="nucleotide sequence ID" value="NZ_CAJQYY010000032.1"/>
</dbReference>
<dbReference type="EC" id="1.-.-.-" evidence="5"/>
<dbReference type="Proteomes" id="UP000789752">
    <property type="component" value="Unassembled WGS sequence"/>
</dbReference>
<dbReference type="PANTHER" id="PTHR23026:SF90">
    <property type="entry name" value="IODOTYROSINE DEIODINASE 1"/>
    <property type="match status" value="1"/>
</dbReference>
<accession>A0ABM8U9E5</accession>
<proteinExistence type="predicted"/>
<evidence type="ECO:0000259" key="4">
    <source>
        <dbReference type="Pfam" id="PF00881"/>
    </source>
</evidence>
<dbReference type="InterPro" id="IPR029479">
    <property type="entry name" value="Nitroreductase"/>
</dbReference>
<dbReference type="InterPro" id="IPR000415">
    <property type="entry name" value="Nitroreductase-like"/>
</dbReference>
<evidence type="ECO:0000256" key="2">
    <source>
        <dbReference type="ARBA" id="ARBA00022643"/>
    </source>
</evidence>
<protein>
    <submittedName>
        <fullName evidence="5">Nitroreductase NfnB</fullName>
        <ecNumber evidence="5">1.-.-.-</ecNumber>
    </submittedName>
</protein>
<name>A0ABM8U9E5_9BURK</name>
<comment type="caution">
    <text evidence="5">The sequence shown here is derived from an EMBL/GenBank/DDBJ whole genome shotgun (WGS) entry which is preliminary data.</text>
</comment>
<reference evidence="5 6" key="1">
    <citation type="submission" date="2021-04" db="EMBL/GenBank/DDBJ databases">
        <authorList>
            <person name="Vanwijnsberghe S."/>
        </authorList>
    </citation>
    <scope>NUCLEOTIDE SEQUENCE [LARGE SCALE GENOMIC DNA]</scope>
    <source>
        <strain evidence="5 6">LMG 32171</strain>
    </source>
</reference>
<dbReference type="PANTHER" id="PTHR23026">
    <property type="entry name" value="NADPH NITROREDUCTASE"/>
    <property type="match status" value="1"/>
</dbReference>
<dbReference type="SUPFAM" id="SSF55469">
    <property type="entry name" value="FMN-dependent nitroreductase-like"/>
    <property type="match status" value="1"/>
</dbReference>
<keyword evidence="1" id="KW-0285">Flavoprotein</keyword>
<organism evidence="5 6">
    <name type="scientific">Paraburkholderia gardini</name>
    <dbReference type="NCBI Taxonomy" id="2823469"/>
    <lineage>
        <taxon>Bacteria</taxon>
        <taxon>Pseudomonadati</taxon>
        <taxon>Pseudomonadota</taxon>
        <taxon>Betaproteobacteria</taxon>
        <taxon>Burkholderiales</taxon>
        <taxon>Burkholderiaceae</taxon>
        <taxon>Paraburkholderia</taxon>
    </lineage>
</organism>
<dbReference type="InterPro" id="IPR050627">
    <property type="entry name" value="Nitroreductase/BluB"/>
</dbReference>
<sequence>MYSSGPEKLSATTRHDNDFEVVRRLLDERYSCRAFRPGPVPRDAIEKILVTAQRTASWCNSQSWHVTITEGEGTERLMRTLYEHASNEAPQEPDFAFPREYKGVYLDRRRETGFQLYSALGIGRGDKAAYSQQALENFRCFGAPHVAIITTDEALGIYGAIDCGCYVSNFLLAAHASGVATVPQAALSSYAKVVRRELNLGADRRMVCAISFGYADEGHPANSYRTNRAPLEEAVQWISA</sequence>
<evidence type="ECO:0000256" key="3">
    <source>
        <dbReference type="ARBA" id="ARBA00023002"/>
    </source>
</evidence>
<dbReference type="GO" id="GO:0016491">
    <property type="term" value="F:oxidoreductase activity"/>
    <property type="evidence" value="ECO:0007669"/>
    <property type="project" value="UniProtKB-KW"/>
</dbReference>
<keyword evidence="2" id="KW-0288">FMN</keyword>
<keyword evidence="6" id="KW-1185">Reference proteome</keyword>
<dbReference type="Gene3D" id="3.40.109.10">
    <property type="entry name" value="NADH Oxidase"/>
    <property type="match status" value="1"/>
</dbReference>
<evidence type="ECO:0000256" key="1">
    <source>
        <dbReference type="ARBA" id="ARBA00022630"/>
    </source>
</evidence>
<gene>
    <name evidence="5" type="primary">nfnB</name>
    <name evidence="5" type="ORF">R54767_04565</name>
</gene>
<feature type="domain" description="Nitroreductase" evidence="4">
    <location>
        <begin position="27"/>
        <end position="214"/>
    </location>
</feature>
<keyword evidence="3 5" id="KW-0560">Oxidoreductase</keyword>
<evidence type="ECO:0000313" key="6">
    <source>
        <dbReference type="Proteomes" id="UP000789752"/>
    </source>
</evidence>
<dbReference type="EMBL" id="CAJQYY010000032">
    <property type="protein sequence ID" value="CAG4919008.1"/>
    <property type="molecule type" value="Genomic_DNA"/>
</dbReference>
<dbReference type="CDD" id="cd02136">
    <property type="entry name" value="PnbA_NfnB-like"/>
    <property type="match status" value="1"/>
</dbReference>
<dbReference type="Pfam" id="PF00881">
    <property type="entry name" value="Nitroreductase"/>
    <property type="match status" value="1"/>
</dbReference>